<evidence type="ECO:0000313" key="3">
    <source>
        <dbReference type="Proteomes" id="UP000038040"/>
    </source>
</evidence>
<dbReference type="PANTHER" id="PTHR46706">
    <property type="entry name" value="PROTEIN QUA-1-RELATED"/>
    <property type="match status" value="1"/>
</dbReference>
<sequence>MFIRFIRFFRMILLIIYFTLLFITRSHASFCGNAGVPFSLEVLPSGAPVLGCAQPSCVATPDNFKEDSNFSEDVEGQRDGFFREGDRNLKRFRPKESQKLVANCSGKFAELSCPRKDQWVGGIEYIDHPRQPLILQCCTFSGLRFSQEVGVSNVGIGEAITGGEVIRDGRQISFDVIANVRKVVDINTHAISYEVTVRRMNCLPDPPEPEVLCRTTYFFIYFLNSI</sequence>
<dbReference type="Proteomes" id="UP000038040">
    <property type="component" value="Unplaced"/>
</dbReference>
<keyword evidence="1" id="KW-0217">Developmental protein</keyword>
<dbReference type="InterPro" id="IPR052140">
    <property type="entry name" value="Dev_Signal_Hedgehog-like"/>
</dbReference>
<dbReference type="OrthoDB" id="5860691at2759"/>
<dbReference type="PANTHER" id="PTHR46706:SF12">
    <property type="entry name" value="PROTEIN QUA-1-RELATED"/>
    <property type="match status" value="1"/>
</dbReference>
<gene>
    <name evidence="2" type="ORF">DME_LOCUS3112</name>
</gene>
<dbReference type="Proteomes" id="UP000274756">
    <property type="component" value="Unassembled WGS sequence"/>
</dbReference>
<keyword evidence="4" id="KW-1185">Reference proteome</keyword>
<reference evidence="2 4" key="2">
    <citation type="submission" date="2018-11" db="EMBL/GenBank/DDBJ databases">
        <authorList>
            <consortium name="Pathogen Informatics"/>
        </authorList>
    </citation>
    <scope>NUCLEOTIDE SEQUENCE [LARGE SCALE GENOMIC DNA]</scope>
</reference>
<accession>A0A0N4UNC4</accession>
<dbReference type="STRING" id="318479.A0A0N4UNC4"/>
<reference evidence="5" key="1">
    <citation type="submission" date="2017-02" db="UniProtKB">
        <authorList>
            <consortium name="WormBaseParasite"/>
        </authorList>
    </citation>
    <scope>IDENTIFICATION</scope>
</reference>
<organism evidence="3 5">
    <name type="scientific">Dracunculus medinensis</name>
    <name type="common">Guinea worm</name>
    <dbReference type="NCBI Taxonomy" id="318479"/>
    <lineage>
        <taxon>Eukaryota</taxon>
        <taxon>Metazoa</taxon>
        <taxon>Ecdysozoa</taxon>
        <taxon>Nematoda</taxon>
        <taxon>Chromadorea</taxon>
        <taxon>Rhabditida</taxon>
        <taxon>Spirurina</taxon>
        <taxon>Dracunculoidea</taxon>
        <taxon>Dracunculidae</taxon>
        <taxon>Dracunculus</taxon>
    </lineage>
</organism>
<dbReference type="AlphaFoldDB" id="A0A0N4UNC4"/>
<dbReference type="WBParaSite" id="DME_0000940101-mRNA-1">
    <property type="protein sequence ID" value="DME_0000940101-mRNA-1"/>
    <property type="gene ID" value="DME_0000940101"/>
</dbReference>
<name>A0A0N4UNC4_DRAME</name>
<protein>
    <submittedName>
        <fullName evidence="2 5">Uncharacterized protein</fullName>
    </submittedName>
</protein>
<evidence type="ECO:0000313" key="4">
    <source>
        <dbReference type="Proteomes" id="UP000274756"/>
    </source>
</evidence>
<dbReference type="EMBL" id="UYYG01000105">
    <property type="protein sequence ID" value="VDN53139.1"/>
    <property type="molecule type" value="Genomic_DNA"/>
</dbReference>
<evidence type="ECO:0000313" key="2">
    <source>
        <dbReference type="EMBL" id="VDN53139.1"/>
    </source>
</evidence>
<proteinExistence type="predicted"/>
<evidence type="ECO:0000256" key="1">
    <source>
        <dbReference type="ARBA" id="ARBA00022473"/>
    </source>
</evidence>
<evidence type="ECO:0000313" key="5">
    <source>
        <dbReference type="WBParaSite" id="DME_0000940101-mRNA-1"/>
    </source>
</evidence>